<dbReference type="PRINTS" id="PR00035">
    <property type="entry name" value="HTHGNTR"/>
</dbReference>
<keyword evidence="6" id="KW-1185">Reference proteome</keyword>
<dbReference type="PANTHER" id="PTHR43537:SF5">
    <property type="entry name" value="UXU OPERON TRANSCRIPTIONAL REGULATOR"/>
    <property type="match status" value="1"/>
</dbReference>
<evidence type="ECO:0000313" key="5">
    <source>
        <dbReference type="EMBL" id="MBP1970801.1"/>
    </source>
</evidence>
<keyword evidence="5" id="KW-0670">Pyruvate</keyword>
<keyword evidence="2" id="KW-0238">DNA-binding</keyword>
<evidence type="ECO:0000313" key="6">
    <source>
        <dbReference type="Proteomes" id="UP001519345"/>
    </source>
</evidence>
<dbReference type="InterPro" id="IPR008920">
    <property type="entry name" value="TF_FadR/GntR_C"/>
</dbReference>
<dbReference type="InterPro" id="IPR000524">
    <property type="entry name" value="Tscrpt_reg_HTH_GntR"/>
</dbReference>
<evidence type="ECO:0000256" key="2">
    <source>
        <dbReference type="ARBA" id="ARBA00023125"/>
    </source>
</evidence>
<evidence type="ECO:0000256" key="3">
    <source>
        <dbReference type="ARBA" id="ARBA00023163"/>
    </source>
</evidence>
<gene>
    <name evidence="5" type="ORF">J2Z83_002937</name>
</gene>
<dbReference type="Proteomes" id="UP001519345">
    <property type="component" value="Unassembled WGS sequence"/>
</dbReference>
<dbReference type="Pfam" id="PF00392">
    <property type="entry name" value="GntR"/>
    <property type="match status" value="1"/>
</dbReference>
<dbReference type="InterPro" id="IPR011711">
    <property type="entry name" value="GntR_C"/>
</dbReference>
<dbReference type="SUPFAM" id="SSF48008">
    <property type="entry name" value="GntR ligand-binding domain-like"/>
    <property type="match status" value="1"/>
</dbReference>
<dbReference type="Pfam" id="PF07729">
    <property type="entry name" value="FCD"/>
    <property type="match status" value="1"/>
</dbReference>
<keyword evidence="3" id="KW-0804">Transcription</keyword>
<name>A0ABS4IIQ5_9BACI</name>
<dbReference type="CDD" id="cd07377">
    <property type="entry name" value="WHTH_GntR"/>
    <property type="match status" value="1"/>
</dbReference>
<accession>A0ABS4IIQ5</accession>
<feature type="domain" description="HTH gntR-type" evidence="4">
    <location>
        <begin position="11"/>
        <end position="79"/>
    </location>
</feature>
<dbReference type="SMART" id="SM00345">
    <property type="entry name" value="HTH_GNTR"/>
    <property type="match status" value="1"/>
</dbReference>
<sequence length="241" mass="27512">MDYKYKPIRTKKIYEEVADNLIDMIKSGQLSPGDKLESVEQLAKNFDVGRSAIREALSGLRTMGLVEMRQGEGTYVKEFDASKFTLPVTSAFLMKLEDVKELYQVRKILEVGTASLAAANHQEEDLLEIEKSLEEMKDTKGNEELAEKADLGFHLAIAKATHNQMLIYLMGSVSEIMTETIRETRRLLLYSEGGADKLFTEHQLIYEAIKSRQSDNADKYMYDHLANVEELLFKQIEEQED</sequence>
<dbReference type="PANTHER" id="PTHR43537">
    <property type="entry name" value="TRANSCRIPTIONAL REGULATOR, GNTR FAMILY"/>
    <property type="match status" value="1"/>
</dbReference>
<dbReference type="PROSITE" id="PS50949">
    <property type="entry name" value="HTH_GNTR"/>
    <property type="match status" value="1"/>
</dbReference>
<protein>
    <submittedName>
        <fullName evidence="5">GntR family transcriptional repressor for pyruvate dehydrogenase complex</fullName>
    </submittedName>
</protein>
<dbReference type="EMBL" id="JAGGKX010000017">
    <property type="protein sequence ID" value="MBP1970801.1"/>
    <property type="molecule type" value="Genomic_DNA"/>
</dbReference>
<reference evidence="5 6" key="1">
    <citation type="submission" date="2021-03" db="EMBL/GenBank/DDBJ databases">
        <title>Genomic Encyclopedia of Type Strains, Phase IV (KMG-IV): sequencing the most valuable type-strain genomes for metagenomic binning, comparative biology and taxonomic classification.</title>
        <authorList>
            <person name="Goeker M."/>
        </authorList>
    </citation>
    <scope>NUCLEOTIDE SEQUENCE [LARGE SCALE GENOMIC DNA]</scope>
    <source>
        <strain evidence="5 6">DSM 25609</strain>
    </source>
</reference>
<keyword evidence="1" id="KW-0805">Transcription regulation</keyword>
<organism evidence="5 6">
    <name type="scientific">Virgibacillus natechei</name>
    <dbReference type="NCBI Taxonomy" id="1216297"/>
    <lineage>
        <taxon>Bacteria</taxon>
        <taxon>Bacillati</taxon>
        <taxon>Bacillota</taxon>
        <taxon>Bacilli</taxon>
        <taxon>Bacillales</taxon>
        <taxon>Bacillaceae</taxon>
        <taxon>Virgibacillus</taxon>
    </lineage>
</organism>
<dbReference type="InterPro" id="IPR036388">
    <property type="entry name" value="WH-like_DNA-bd_sf"/>
</dbReference>
<dbReference type="RefSeq" id="WP_209463892.1">
    <property type="nucleotide sequence ID" value="NZ_CP110224.1"/>
</dbReference>
<evidence type="ECO:0000256" key="1">
    <source>
        <dbReference type="ARBA" id="ARBA00023015"/>
    </source>
</evidence>
<comment type="caution">
    <text evidence="5">The sequence shown here is derived from an EMBL/GenBank/DDBJ whole genome shotgun (WGS) entry which is preliminary data.</text>
</comment>
<evidence type="ECO:0000259" key="4">
    <source>
        <dbReference type="PROSITE" id="PS50949"/>
    </source>
</evidence>
<dbReference type="Gene3D" id="1.10.10.10">
    <property type="entry name" value="Winged helix-like DNA-binding domain superfamily/Winged helix DNA-binding domain"/>
    <property type="match status" value="1"/>
</dbReference>
<dbReference type="SMART" id="SM00895">
    <property type="entry name" value="FCD"/>
    <property type="match status" value="1"/>
</dbReference>
<dbReference type="SUPFAM" id="SSF46785">
    <property type="entry name" value="Winged helix' DNA-binding domain"/>
    <property type="match status" value="1"/>
</dbReference>
<proteinExistence type="predicted"/>
<dbReference type="InterPro" id="IPR036390">
    <property type="entry name" value="WH_DNA-bd_sf"/>
</dbReference>
<dbReference type="Gene3D" id="1.20.120.530">
    <property type="entry name" value="GntR ligand-binding domain-like"/>
    <property type="match status" value="1"/>
</dbReference>